<keyword evidence="2" id="KW-0812">Transmembrane</keyword>
<name>A0A2A7SJ35_BURGA</name>
<proteinExistence type="predicted"/>
<evidence type="ECO:0000256" key="1">
    <source>
        <dbReference type="SAM" id="MobiDB-lite"/>
    </source>
</evidence>
<feature type="transmembrane region" description="Helical" evidence="2">
    <location>
        <begin position="77"/>
        <end position="104"/>
    </location>
</feature>
<keyword evidence="2" id="KW-0472">Membrane</keyword>
<keyword evidence="2" id="KW-1133">Transmembrane helix</keyword>
<sequence length="136" mass="14466">MNTVIALAAQFLLPMPIGYAIALYLRAVTRRLLVDMCGTEQRADFWTRIVMVMLVLGPLTLSLAFGRNPAQCSASELVCLVGALRATLATSLFGAMLPLMAIALRISRQIPRDADPSVPGRLAATPAATERPAASA</sequence>
<dbReference type="RefSeq" id="WP_098153019.1">
    <property type="nucleotide sequence ID" value="NZ_CADEQH010000015.1"/>
</dbReference>
<dbReference type="EMBL" id="PDDY01000001">
    <property type="protein sequence ID" value="PEH43315.1"/>
    <property type="molecule type" value="Genomic_DNA"/>
</dbReference>
<dbReference type="Proteomes" id="UP000220629">
    <property type="component" value="Unassembled WGS sequence"/>
</dbReference>
<reference evidence="4" key="1">
    <citation type="submission" date="2017-09" db="EMBL/GenBank/DDBJ databases">
        <title>FDA dAtabase for Regulatory Grade micrObial Sequences (FDA-ARGOS): Supporting development and validation of Infectious Disease Dx tests.</title>
        <authorList>
            <person name="Minogue T."/>
            <person name="Wolcott M."/>
            <person name="Wasieloski L."/>
            <person name="Aguilar W."/>
            <person name="Moore D."/>
            <person name="Tallon L."/>
            <person name="Sadzewicz L."/>
            <person name="Ott S."/>
            <person name="Zhao X."/>
            <person name="Nagaraj S."/>
            <person name="Vavikolanu K."/>
            <person name="Aluvathingal J."/>
            <person name="Nadendla S."/>
            <person name="Sichtig H."/>
        </authorList>
    </citation>
    <scope>NUCLEOTIDE SEQUENCE [LARGE SCALE GENOMIC DNA]</scope>
    <source>
        <strain evidence="4">FDAARGOS_390</strain>
    </source>
</reference>
<feature type="region of interest" description="Disordered" evidence="1">
    <location>
        <begin position="117"/>
        <end position="136"/>
    </location>
</feature>
<evidence type="ECO:0008006" key="5">
    <source>
        <dbReference type="Google" id="ProtNLM"/>
    </source>
</evidence>
<feature type="transmembrane region" description="Helical" evidence="2">
    <location>
        <begin position="46"/>
        <end position="65"/>
    </location>
</feature>
<evidence type="ECO:0000313" key="4">
    <source>
        <dbReference type="Proteomes" id="UP000220629"/>
    </source>
</evidence>
<accession>A0A2A7SJ35</accession>
<gene>
    <name evidence="3" type="ORF">CRM94_14815</name>
</gene>
<dbReference type="AlphaFoldDB" id="A0A2A7SJ35"/>
<feature type="compositionally biased region" description="Low complexity" evidence="1">
    <location>
        <begin position="123"/>
        <end position="136"/>
    </location>
</feature>
<organism evidence="3 4">
    <name type="scientific">Burkholderia gladioli</name>
    <name type="common">Pseudomonas marginata</name>
    <name type="synonym">Phytomonas marginata</name>
    <dbReference type="NCBI Taxonomy" id="28095"/>
    <lineage>
        <taxon>Bacteria</taxon>
        <taxon>Pseudomonadati</taxon>
        <taxon>Pseudomonadota</taxon>
        <taxon>Betaproteobacteria</taxon>
        <taxon>Burkholderiales</taxon>
        <taxon>Burkholderiaceae</taxon>
        <taxon>Burkholderia</taxon>
    </lineage>
</organism>
<comment type="caution">
    <text evidence="3">The sequence shown here is derived from an EMBL/GenBank/DDBJ whole genome shotgun (WGS) entry which is preliminary data.</text>
</comment>
<protein>
    <recommendedName>
        <fullName evidence="5">Transmembrane protein</fullName>
    </recommendedName>
</protein>
<evidence type="ECO:0000256" key="2">
    <source>
        <dbReference type="SAM" id="Phobius"/>
    </source>
</evidence>
<evidence type="ECO:0000313" key="3">
    <source>
        <dbReference type="EMBL" id="PEH43315.1"/>
    </source>
</evidence>